<proteinExistence type="inferred from homology"/>
<evidence type="ECO:0000256" key="11">
    <source>
        <dbReference type="ARBA" id="ARBA00038871"/>
    </source>
</evidence>
<evidence type="ECO:0000256" key="5">
    <source>
        <dbReference type="ARBA" id="ARBA00022741"/>
    </source>
</evidence>
<dbReference type="GO" id="GO:0016020">
    <property type="term" value="C:membrane"/>
    <property type="evidence" value="ECO:0007669"/>
    <property type="project" value="UniProtKB-SubCell"/>
</dbReference>
<dbReference type="EMBL" id="CAJFCJ010000001">
    <property type="protein sequence ID" value="CAD5111173.1"/>
    <property type="molecule type" value="Genomic_DNA"/>
</dbReference>
<dbReference type="Gene3D" id="3.40.50.300">
    <property type="entry name" value="P-loop containing nucleotide triphosphate hydrolases"/>
    <property type="match status" value="1"/>
</dbReference>
<comment type="similarity">
    <text evidence="2 12">Belongs to the AAA ATPase family.</text>
</comment>
<keyword evidence="7" id="KW-0472">Membrane</keyword>
<dbReference type="PROSITE" id="PS00674">
    <property type="entry name" value="AAA"/>
    <property type="match status" value="1"/>
</dbReference>
<dbReference type="PANTHER" id="PTHR23074:SF86">
    <property type="entry name" value="SPASTIN"/>
    <property type="match status" value="1"/>
</dbReference>
<evidence type="ECO:0000256" key="13">
    <source>
        <dbReference type="SAM" id="MobiDB-lite"/>
    </source>
</evidence>
<evidence type="ECO:0000256" key="7">
    <source>
        <dbReference type="ARBA" id="ARBA00023136"/>
    </source>
</evidence>
<evidence type="ECO:0000313" key="16">
    <source>
        <dbReference type="EMBL" id="CAD5111173.1"/>
    </source>
</evidence>
<evidence type="ECO:0000256" key="6">
    <source>
        <dbReference type="ARBA" id="ARBA00022840"/>
    </source>
</evidence>
<dbReference type="Pfam" id="PF09336">
    <property type="entry name" value="Vps4_C"/>
    <property type="match status" value="1"/>
</dbReference>
<evidence type="ECO:0000256" key="8">
    <source>
        <dbReference type="ARBA" id="ARBA00023212"/>
    </source>
</evidence>
<evidence type="ECO:0000256" key="12">
    <source>
        <dbReference type="RuleBase" id="RU003651"/>
    </source>
</evidence>
<feature type="domain" description="MIT" evidence="15">
    <location>
        <begin position="16"/>
        <end position="93"/>
    </location>
</feature>
<dbReference type="SMART" id="SM00382">
    <property type="entry name" value="AAA"/>
    <property type="match status" value="1"/>
</dbReference>
<dbReference type="InterPro" id="IPR003959">
    <property type="entry name" value="ATPase_AAA_core"/>
</dbReference>
<accession>A0A7I8V630</accession>
<keyword evidence="4" id="KW-0493">Microtubule</keyword>
<evidence type="ECO:0000256" key="2">
    <source>
        <dbReference type="ARBA" id="ARBA00006914"/>
    </source>
</evidence>
<keyword evidence="6 12" id="KW-0067">ATP-binding</keyword>
<evidence type="ECO:0000313" key="17">
    <source>
        <dbReference type="Proteomes" id="UP000549394"/>
    </source>
</evidence>
<evidence type="ECO:0000256" key="3">
    <source>
        <dbReference type="ARBA" id="ARBA00022490"/>
    </source>
</evidence>
<dbReference type="GO" id="GO:0008568">
    <property type="term" value="F:microtubule severing ATPase activity"/>
    <property type="evidence" value="ECO:0007669"/>
    <property type="project" value="UniProtKB-EC"/>
</dbReference>
<dbReference type="Pfam" id="PF17862">
    <property type="entry name" value="AAA_lid_3"/>
    <property type="match status" value="1"/>
</dbReference>
<dbReference type="PANTHER" id="PTHR23074">
    <property type="entry name" value="AAA DOMAIN-CONTAINING"/>
    <property type="match status" value="1"/>
</dbReference>
<name>A0A7I8V630_9ANNE</name>
<gene>
    <name evidence="16" type="ORF">DGYR_LOCUS497</name>
</gene>
<dbReference type="InterPro" id="IPR027417">
    <property type="entry name" value="P-loop_NTPase"/>
</dbReference>
<dbReference type="SMART" id="SM00745">
    <property type="entry name" value="MIT"/>
    <property type="match status" value="1"/>
</dbReference>
<comment type="caution">
    <text evidence="16">The sequence shown here is derived from an EMBL/GenBank/DDBJ whole genome shotgun (WGS) entry which is preliminary data.</text>
</comment>
<dbReference type="FunFam" id="1.20.58.80:FF:000006">
    <property type="entry name" value="Spastin"/>
    <property type="match status" value="1"/>
</dbReference>
<evidence type="ECO:0000259" key="15">
    <source>
        <dbReference type="SMART" id="SM00745"/>
    </source>
</evidence>
<organism evidence="16 17">
    <name type="scientific">Dimorphilus gyrociliatus</name>
    <dbReference type="NCBI Taxonomy" id="2664684"/>
    <lineage>
        <taxon>Eukaryota</taxon>
        <taxon>Metazoa</taxon>
        <taxon>Spiralia</taxon>
        <taxon>Lophotrochozoa</taxon>
        <taxon>Annelida</taxon>
        <taxon>Polychaeta</taxon>
        <taxon>Polychaeta incertae sedis</taxon>
        <taxon>Dinophilidae</taxon>
        <taxon>Dimorphilus</taxon>
    </lineage>
</organism>
<feature type="compositionally biased region" description="Polar residues" evidence="13">
    <location>
        <begin position="163"/>
        <end position="196"/>
    </location>
</feature>
<evidence type="ECO:0000256" key="1">
    <source>
        <dbReference type="ARBA" id="ARBA00004370"/>
    </source>
</evidence>
<dbReference type="Gene3D" id="1.10.8.60">
    <property type="match status" value="1"/>
</dbReference>
<comment type="catalytic activity">
    <reaction evidence="10">
        <text>n ATP + n H2O + a microtubule = n ADP + n phosphate + (n+1) alpha/beta tubulin heterodimers.</text>
        <dbReference type="EC" id="5.6.1.1"/>
    </reaction>
</comment>
<dbReference type="InterPro" id="IPR003960">
    <property type="entry name" value="ATPase_AAA_CS"/>
</dbReference>
<keyword evidence="9" id="KW-0413">Isomerase</keyword>
<dbReference type="AlphaFoldDB" id="A0A7I8V630"/>
<protein>
    <recommendedName>
        <fullName evidence="11">microtubule-severing ATPase</fullName>
        <ecNumber evidence="11">5.6.1.1</ecNumber>
    </recommendedName>
</protein>
<evidence type="ECO:0000256" key="10">
    <source>
        <dbReference type="ARBA" id="ARBA00036378"/>
    </source>
</evidence>
<comment type="subcellular location">
    <subcellularLocation>
        <location evidence="1">Membrane</location>
    </subcellularLocation>
</comment>
<dbReference type="OrthoDB" id="10251136at2759"/>
<reference evidence="16 17" key="1">
    <citation type="submission" date="2020-08" db="EMBL/GenBank/DDBJ databases">
        <authorList>
            <person name="Hejnol A."/>
        </authorList>
    </citation>
    <scope>NUCLEOTIDE SEQUENCE [LARGE SCALE GENOMIC DNA]</scope>
</reference>
<keyword evidence="5 12" id="KW-0547">Nucleotide-binding</keyword>
<dbReference type="Gene3D" id="1.20.58.80">
    <property type="entry name" value="Phosphotransferase system, lactose/cellobiose-type IIA subunit"/>
    <property type="match status" value="1"/>
</dbReference>
<dbReference type="GO" id="GO:0016887">
    <property type="term" value="F:ATP hydrolysis activity"/>
    <property type="evidence" value="ECO:0007669"/>
    <property type="project" value="InterPro"/>
</dbReference>
<feature type="region of interest" description="Disordered" evidence="13">
    <location>
        <begin position="119"/>
        <end position="211"/>
    </location>
</feature>
<keyword evidence="8" id="KW-0206">Cytoskeleton</keyword>
<dbReference type="InterPro" id="IPR015415">
    <property type="entry name" value="Spast_Vps4_C"/>
</dbReference>
<dbReference type="InterPro" id="IPR041569">
    <property type="entry name" value="AAA_lid_3"/>
</dbReference>
<evidence type="ECO:0000256" key="4">
    <source>
        <dbReference type="ARBA" id="ARBA00022701"/>
    </source>
</evidence>
<evidence type="ECO:0000256" key="9">
    <source>
        <dbReference type="ARBA" id="ARBA00023235"/>
    </source>
</evidence>
<dbReference type="InterPro" id="IPR003593">
    <property type="entry name" value="AAA+_ATPase"/>
</dbReference>
<dbReference type="Pfam" id="PF00004">
    <property type="entry name" value="AAA"/>
    <property type="match status" value="1"/>
</dbReference>
<dbReference type="GO" id="GO:0005524">
    <property type="term" value="F:ATP binding"/>
    <property type="evidence" value="ECO:0007669"/>
    <property type="project" value="UniProtKB-KW"/>
</dbReference>
<dbReference type="Proteomes" id="UP000549394">
    <property type="component" value="Unassembled WGS sequence"/>
</dbReference>
<dbReference type="InterPro" id="IPR007330">
    <property type="entry name" value="MIT_dom"/>
</dbReference>
<feature type="domain" description="AAA+ ATPase" evidence="14">
    <location>
        <begin position="275"/>
        <end position="410"/>
    </location>
</feature>
<dbReference type="InterPro" id="IPR050304">
    <property type="entry name" value="MT-severing_AAA_ATPase"/>
</dbReference>
<sequence>MSKPTPGPGEPALALQKHHHRKAFEYVSKALKLDEEDKGRKDLAVDLYKKGIEELEKGIAVDVSGPGDAFERARRLQEKMRTNLIMAKDRLQVLEVLLKTTKEDTSLCPANEMATKLAKDLNTNSNKNTKKSVQSPSSKIAKNVETSDRSTARAKMTIGIGGSRSSTLPRTAPRSNRNASPTTSPSMLRKQISSRTNPPNIRAPPNPNQTRQKAQNYLKNIDKRLANAILDEILESGVPLSLEDVAGLERAKQALQEMVILPSLRPELFTGLRTPARGLLLFGPPGNGKTLLAKAVAHESKSTFFNISAASITSKFVGEGEKLVRALFACAKELQPAVIFIDEVDSVLSQRSDNEHDAMRRLKTQFLLEFDGVSGTSERVVVMAATNRPYELDEAALRRFPKRVYVGMPDQNTRVKLLNRLLEQHGSPLSQREIKQISSLTEGYSASDLTELAKDAALGPIRELDPSIVKDVDETSVRKVNLNDFVDSLQRVRKSVPQGNIAKLQKWSEEFGDNSL</sequence>
<keyword evidence="17" id="KW-1185">Reference proteome</keyword>
<dbReference type="FunFam" id="3.40.50.300:FF:000093">
    <property type="entry name" value="Fidgetin-like 1"/>
    <property type="match status" value="1"/>
</dbReference>
<dbReference type="EC" id="5.6.1.1" evidence="11"/>
<dbReference type="SUPFAM" id="SSF116846">
    <property type="entry name" value="MIT domain"/>
    <property type="match status" value="1"/>
</dbReference>
<keyword evidence="3" id="KW-0963">Cytoplasm</keyword>
<dbReference type="CDD" id="cd02679">
    <property type="entry name" value="MIT_spastin"/>
    <property type="match status" value="1"/>
</dbReference>
<dbReference type="InterPro" id="IPR036181">
    <property type="entry name" value="MIT_dom_sf"/>
</dbReference>
<dbReference type="GO" id="GO:0005874">
    <property type="term" value="C:microtubule"/>
    <property type="evidence" value="ECO:0007669"/>
    <property type="project" value="UniProtKB-KW"/>
</dbReference>
<dbReference type="SUPFAM" id="SSF52540">
    <property type="entry name" value="P-loop containing nucleoside triphosphate hydrolases"/>
    <property type="match status" value="1"/>
</dbReference>
<evidence type="ECO:0000259" key="14">
    <source>
        <dbReference type="SMART" id="SM00382"/>
    </source>
</evidence>
<dbReference type="FunFam" id="1.10.8.60:FF:000022">
    <property type="entry name" value="Fidgetin like 1"/>
    <property type="match status" value="1"/>
</dbReference>